<dbReference type="EMBL" id="JXTI01000001">
    <property type="protein sequence ID" value="KWX15935.1"/>
    <property type="molecule type" value="Genomic_DNA"/>
</dbReference>
<evidence type="ECO:0000313" key="2">
    <source>
        <dbReference type="Proteomes" id="UP000070089"/>
    </source>
</evidence>
<protein>
    <submittedName>
        <fullName evidence="1">Uncharacterized protein</fullName>
    </submittedName>
</protein>
<evidence type="ECO:0000313" key="1">
    <source>
        <dbReference type="EMBL" id="KWX15935.1"/>
    </source>
</evidence>
<dbReference type="AlphaFoldDB" id="A0A132P0U1"/>
<gene>
    <name evidence="1" type="ORF">QR46_0075</name>
</gene>
<reference evidence="1 2" key="1">
    <citation type="journal article" date="2015" name="Mol. Biochem. Parasitol.">
        <title>Identification of polymorphic genes for use in assemblage B genotyping assays through comparative genomics of multiple assemblage B Giardia duodenalis isolates.</title>
        <authorList>
            <person name="Wielinga C."/>
            <person name="Thompson R.C."/>
            <person name="Monis P."/>
            <person name="Ryan U."/>
        </authorList>
    </citation>
    <scope>NUCLEOTIDE SEQUENCE [LARGE SCALE GENOMIC DNA]</scope>
    <source>
        <strain evidence="1 2">BAH15c1</strain>
    </source>
</reference>
<dbReference type="VEuPathDB" id="GiardiaDB:QR46_0075"/>
<proteinExistence type="predicted"/>
<comment type="caution">
    <text evidence="1">The sequence shown here is derived from an EMBL/GenBank/DDBJ whole genome shotgun (WGS) entry which is preliminary data.</text>
</comment>
<dbReference type="OrthoDB" id="10251602at2759"/>
<name>A0A132P0U1_GIAIN</name>
<organism evidence="1 2">
    <name type="scientific">Giardia duodenalis assemblage B</name>
    <dbReference type="NCBI Taxonomy" id="1394984"/>
    <lineage>
        <taxon>Eukaryota</taxon>
        <taxon>Metamonada</taxon>
        <taxon>Diplomonadida</taxon>
        <taxon>Hexamitidae</taxon>
        <taxon>Giardiinae</taxon>
        <taxon>Giardia</taxon>
    </lineage>
</organism>
<sequence>MFAADSQNALLLELLRRVDLLQYQLDHKSQHDVYPESSAHHPSLFALSQRPSVRASYSGGLPSKRHSVSMHELRAEGSFEAYDGFFIHTGISYVPCYVSSSSGALLLRLATDSFVFSVPFLAITGIACDAIQLPDTSKLLYMSRISYLDEAQSLHSYNTLTVYSPSKSLSEQLVNYLVREAKLMSRDRVENPAVHMGPDNLDKGRSQSYTRPAFSGKRPYANLVWKDTLFSHPDGREMSLGSTVPLNFTSGINIQASNLKTPVESAQRLWPETVGRRQSHTHDSYSAYSGKQYDTERDMGFYSFTTNASMYDRPISQSENLRMATEAQASNLLSFGQGCTGAVHLATHSNSPKRGSQMQSDTASVFQQSGYANPSSQTEPSKKLDGITEKSLNSICNEYERVIEQQNELVTNLWGIVGELNRRLEGKSE</sequence>
<dbReference type="Proteomes" id="UP000070089">
    <property type="component" value="Unassembled WGS sequence"/>
</dbReference>
<accession>A0A132P0U1</accession>